<reference evidence="2 3" key="2">
    <citation type="journal article" date="2010" name="Stand. Genomic Sci.">
        <title>Complete genome sequence of Chitinophaga pinensis type strain (UQM 2034).</title>
        <authorList>
            <person name="Glavina Del Rio T."/>
            <person name="Abt B."/>
            <person name="Spring S."/>
            <person name="Lapidus A."/>
            <person name="Nolan M."/>
            <person name="Tice H."/>
            <person name="Copeland A."/>
            <person name="Cheng J.F."/>
            <person name="Chen F."/>
            <person name="Bruce D."/>
            <person name="Goodwin L."/>
            <person name="Pitluck S."/>
            <person name="Ivanova N."/>
            <person name="Mavromatis K."/>
            <person name="Mikhailova N."/>
            <person name="Pati A."/>
            <person name="Chen A."/>
            <person name="Palaniappan K."/>
            <person name="Land M."/>
            <person name="Hauser L."/>
            <person name="Chang Y.J."/>
            <person name="Jeffries C.D."/>
            <person name="Chain P."/>
            <person name="Saunders E."/>
            <person name="Detter J.C."/>
            <person name="Brettin T."/>
            <person name="Rohde M."/>
            <person name="Goker M."/>
            <person name="Bristow J."/>
            <person name="Eisen J.A."/>
            <person name="Markowitz V."/>
            <person name="Hugenholtz P."/>
            <person name="Kyrpides N.C."/>
            <person name="Klenk H.P."/>
            <person name="Lucas S."/>
        </authorList>
    </citation>
    <scope>NUCLEOTIDE SEQUENCE [LARGE SCALE GENOMIC DNA]</scope>
    <source>
        <strain evidence="3">ATCC 43595 / DSM 2588 / LMG 13176 / NBRC 15968 / NCIMB 11800 / UQM 2034</strain>
    </source>
</reference>
<reference evidence="3" key="1">
    <citation type="submission" date="2009-08" db="EMBL/GenBank/DDBJ databases">
        <title>The complete genome of Chitinophaga pinensis DSM 2588.</title>
        <authorList>
            <consortium name="US DOE Joint Genome Institute (JGI-PGF)"/>
            <person name="Lucas S."/>
            <person name="Copeland A."/>
            <person name="Lapidus A."/>
            <person name="Glavina del Rio T."/>
            <person name="Dalin E."/>
            <person name="Tice H."/>
            <person name="Bruce D."/>
            <person name="Goodwin L."/>
            <person name="Pitluck S."/>
            <person name="Kyrpides N."/>
            <person name="Mavromatis K."/>
            <person name="Ivanova N."/>
            <person name="Mikhailova N."/>
            <person name="Sims D."/>
            <person name="Meinche L."/>
            <person name="Brettin T."/>
            <person name="Detter J.C."/>
            <person name="Han C."/>
            <person name="Larimer F."/>
            <person name="Land M."/>
            <person name="Hauser L."/>
            <person name="Markowitz V."/>
            <person name="Cheng J.-F."/>
            <person name="Hugenholtz P."/>
            <person name="Woyke T."/>
            <person name="Wu D."/>
            <person name="Spring S."/>
            <person name="Klenk H.-P."/>
            <person name="Eisen J.A."/>
        </authorList>
    </citation>
    <scope>NUCLEOTIDE SEQUENCE [LARGE SCALE GENOMIC DNA]</scope>
    <source>
        <strain evidence="3">ATCC 43595 / DSM 2588 / LMG 13176 / NBRC 15968 / NCIMB 11800 / UQM 2034</strain>
    </source>
</reference>
<sequence>MNIVNSISKVFSIVIMMTLISCTIPRRLYLSNKVGKTITITVDSTFVGDKGTMLFSFMHELNGRRVAPGHIRISFGKEKWDKADEESLKNLLQNVMIKKDGDTKGFRLPKDIRIGHGILIPNGTKGQGVSR</sequence>
<feature type="transmembrane region" description="Helical" evidence="1">
    <location>
        <begin position="6"/>
        <end position="24"/>
    </location>
</feature>
<keyword evidence="1" id="KW-0472">Membrane</keyword>
<dbReference type="OrthoDB" id="680351at2"/>
<dbReference type="EMBL" id="CP001699">
    <property type="protein sequence ID" value="ACU64082.1"/>
    <property type="molecule type" value="Genomic_DNA"/>
</dbReference>
<dbReference type="KEGG" id="cpi:Cpin_6679"/>
<evidence type="ECO:0000313" key="2">
    <source>
        <dbReference type="EMBL" id="ACU64082.1"/>
    </source>
</evidence>
<dbReference type="Proteomes" id="UP000002215">
    <property type="component" value="Chromosome"/>
</dbReference>
<dbReference type="RefSeq" id="WP_012794245.1">
    <property type="nucleotide sequence ID" value="NC_013132.1"/>
</dbReference>
<keyword evidence="1" id="KW-1133">Transmembrane helix</keyword>
<keyword evidence="1" id="KW-0812">Transmembrane</keyword>
<evidence type="ECO:0000256" key="1">
    <source>
        <dbReference type="SAM" id="Phobius"/>
    </source>
</evidence>
<evidence type="ECO:0000313" key="3">
    <source>
        <dbReference type="Proteomes" id="UP000002215"/>
    </source>
</evidence>
<dbReference type="AlphaFoldDB" id="A0A979GBC2"/>
<proteinExistence type="predicted"/>
<gene>
    <name evidence="2" type="ordered locus">Cpin_6679</name>
</gene>
<protein>
    <submittedName>
        <fullName evidence="2">Uncharacterized protein</fullName>
    </submittedName>
</protein>
<accession>A0A979GBC2</accession>
<name>A0A979GBC2_CHIPD</name>
<organism evidence="2 3">
    <name type="scientific">Chitinophaga pinensis (strain ATCC 43595 / DSM 2588 / LMG 13176 / NBRC 15968 / NCIMB 11800 / UQM 2034)</name>
    <dbReference type="NCBI Taxonomy" id="485918"/>
    <lineage>
        <taxon>Bacteria</taxon>
        <taxon>Pseudomonadati</taxon>
        <taxon>Bacteroidota</taxon>
        <taxon>Chitinophagia</taxon>
        <taxon>Chitinophagales</taxon>
        <taxon>Chitinophagaceae</taxon>
        <taxon>Chitinophaga</taxon>
    </lineage>
</organism>